<evidence type="ECO:0000313" key="2">
    <source>
        <dbReference type="EMBL" id="CAB3387967.1"/>
    </source>
</evidence>
<comment type="caution">
    <text evidence="2">The sequence shown here is derived from an EMBL/GenBank/DDBJ whole genome shotgun (WGS) entry which is preliminary data.</text>
</comment>
<accession>A0A8S1ECK2</accession>
<evidence type="ECO:0000313" key="3">
    <source>
        <dbReference type="Proteomes" id="UP000494165"/>
    </source>
</evidence>
<keyword evidence="1" id="KW-0732">Signal</keyword>
<reference evidence="2 3" key="1">
    <citation type="submission" date="2020-04" db="EMBL/GenBank/DDBJ databases">
        <authorList>
            <person name="Alioto T."/>
            <person name="Alioto T."/>
            <person name="Gomez Garrido J."/>
        </authorList>
    </citation>
    <scope>NUCLEOTIDE SEQUENCE [LARGE SCALE GENOMIC DNA]</scope>
</reference>
<proteinExistence type="predicted"/>
<evidence type="ECO:0000256" key="1">
    <source>
        <dbReference type="SAM" id="SignalP"/>
    </source>
</evidence>
<dbReference type="AlphaFoldDB" id="A0A8S1ECK2"/>
<evidence type="ECO:0008006" key="4">
    <source>
        <dbReference type="Google" id="ProtNLM"/>
    </source>
</evidence>
<keyword evidence="3" id="KW-1185">Reference proteome</keyword>
<sequence length="109" mass="12276">MERCVAGRQLLILLTPARLAKSVLVRGQRFKGQYCRLEYHGKVCGWQGFQPGEMESKSCAYVFSRLVEKLGAGKVKIFCTDRNPSVAKMMLKLSRMSSMLLTSGIWQKG</sequence>
<dbReference type="EMBL" id="CADEPI010000656">
    <property type="protein sequence ID" value="CAB3387967.1"/>
    <property type="molecule type" value="Genomic_DNA"/>
</dbReference>
<gene>
    <name evidence="2" type="ORF">CLODIP_2_CD04603</name>
</gene>
<protein>
    <recommendedName>
        <fullName evidence="4">FLYWCH-type domain-containing protein</fullName>
    </recommendedName>
</protein>
<dbReference type="Proteomes" id="UP000494165">
    <property type="component" value="Unassembled WGS sequence"/>
</dbReference>
<feature type="signal peptide" evidence="1">
    <location>
        <begin position="1"/>
        <end position="22"/>
    </location>
</feature>
<name>A0A8S1ECK2_9INSE</name>
<organism evidence="2 3">
    <name type="scientific">Cloeon dipterum</name>
    <dbReference type="NCBI Taxonomy" id="197152"/>
    <lineage>
        <taxon>Eukaryota</taxon>
        <taxon>Metazoa</taxon>
        <taxon>Ecdysozoa</taxon>
        <taxon>Arthropoda</taxon>
        <taxon>Hexapoda</taxon>
        <taxon>Insecta</taxon>
        <taxon>Pterygota</taxon>
        <taxon>Palaeoptera</taxon>
        <taxon>Ephemeroptera</taxon>
        <taxon>Pisciforma</taxon>
        <taxon>Baetidae</taxon>
        <taxon>Cloeon</taxon>
    </lineage>
</organism>
<feature type="chain" id="PRO_5035894511" description="FLYWCH-type domain-containing protein" evidence="1">
    <location>
        <begin position="23"/>
        <end position="109"/>
    </location>
</feature>